<proteinExistence type="predicted"/>
<evidence type="ECO:0000313" key="1">
    <source>
        <dbReference type="EMBL" id="QIZ17388.1"/>
    </source>
</evidence>
<dbReference type="RefSeq" id="WP_181726381.1">
    <property type="nucleotide sequence ID" value="NZ_MN823994.1"/>
</dbReference>
<accession>A0A6H1PS59</accession>
<keyword evidence="1" id="KW-0614">Plasmid</keyword>
<sequence length="101" mass="11633">MNNQDLFIKNIDSKEQDRISVKKVVDNISKSAHHGCGLYHEVYHARLLNELRNHTEYLNAVDAAKLTDYAASQGLYIDDDSIRAAEEAEVECWREIRAQQE</sequence>
<protein>
    <recommendedName>
        <fullName evidence="2">Dpoa decarboxylase</fullName>
    </recommendedName>
</protein>
<dbReference type="AlphaFoldDB" id="A0A6H1PS59"/>
<name>A0A6H1PS59_9ENTR</name>
<reference evidence="1" key="1">
    <citation type="submission" date="2019-12" db="EMBL/GenBank/DDBJ databases">
        <authorList>
            <person name="Zhou D."/>
        </authorList>
    </citation>
    <scope>NUCLEOTIDE SEQUENCE</scope>
    <source>
        <strain evidence="1">150707804</strain>
        <plasmid evidence="1">p707804-2FII</plasmid>
    </source>
</reference>
<evidence type="ECO:0008006" key="2">
    <source>
        <dbReference type="Google" id="ProtNLM"/>
    </source>
</evidence>
<geneLocation type="plasmid" evidence="1">
    <name>p707804-2FII</name>
</geneLocation>
<dbReference type="EMBL" id="MN823994">
    <property type="protein sequence ID" value="QIZ17388.1"/>
    <property type="molecule type" value="Genomic_DNA"/>
</dbReference>
<organism evidence="1">
    <name type="scientific">Leclercia adecarboxylata</name>
    <dbReference type="NCBI Taxonomy" id="83655"/>
    <lineage>
        <taxon>Bacteria</taxon>
        <taxon>Pseudomonadati</taxon>
        <taxon>Pseudomonadota</taxon>
        <taxon>Gammaproteobacteria</taxon>
        <taxon>Enterobacterales</taxon>
        <taxon>Enterobacteriaceae</taxon>
        <taxon>Leclercia</taxon>
    </lineage>
</organism>